<dbReference type="InterPro" id="IPR011200">
    <property type="entry name" value="UCP012608"/>
</dbReference>
<dbReference type="OrthoDB" id="8899077at2"/>
<organism evidence="1 2">
    <name type="scientific">Streptomyces taklimakanensis</name>
    <dbReference type="NCBI Taxonomy" id="2569853"/>
    <lineage>
        <taxon>Bacteria</taxon>
        <taxon>Bacillati</taxon>
        <taxon>Actinomycetota</taxon>
        <taxon>Actinomycetes</taxon>
        <taxon>Kitasatosporales</taxon>
        <taxon>Streptomycetaceae</taxon>
        <taxon>Streptomyces</taxon>
    </lineage>
</organism>
<accession>A0A6G2B656</accession>
<name>A0A6G2B656_9ACTN</name>
<keyword evidence="2" id="KW-1185">Reference proteome</keyword>
<dbReference type="AlphaFoldDB" id="A0A6G2B656"/>
<gene>
    <name evidence="1" type="ORF">F0L17_01050</name>
</gene>
<comment type="caution">
    <text evidence="1">The sequence shown here is derived from an EMBL/GenBank/DDBJ whole genome shotgun (WGS) entry which is preliminary data.</text>
</comment>
<dbReference type="EMBL" id="WIXO01000001">
    <property type="protein sequence ID" value="MTE17741.1"/>
    <property type="molecule type" value="Genomic_DNA"/>
</dbReference>
<evidence type="ECO:0000313" key="2">
    <source>
        <dbReference type="Proteomes" id="UP000473014"/>
    </source>
</evidence>
<protein>
    <submittedName>
        <fullName evidence="1">DUF2332 family protein</fullName>
    </submittedName>
</protein>
<evidence type="ECO:0000313" key="1">
    <source>
        <dbReference type="EMBL" id="MTE17741.1"/>
    </source>
</evidence>
<sequence>MSRHVSTDPDPDVESRTIADEYRLFAERQARGRSPRYETLSLGVAEDERLLALLRELPPIKRQPNLLLAAARHLGAPVDSSDGFRAWVIAHWDRVSSLVLSRLTQTNESARCATLLPLLAALPQPLALIEVGASAGLCLHPDRYRYRYDEGEPFGPTDSPITLPCRTTGPVPIPRRLPEVVRRAGVDLNPLDPSDPEDAGWLESLVWPEQTERLERLRGALEVARAEPAHLVRGDLNETVGRLVAQAPEGATPVVFHSAVLAYLSPEARARFTRTMRGLPCRWISNEAPDVLPAVRDLLPEPPPTGRTTFVLGLDERPVAFTGPHGEHLDWFAGARLPVPGE</sequence>
<dbReference type="Proteomes" id="UP000473014">
    <property type="component" value="Unassembled WGS sequence"/>
</dbReference>
<proteinExistence type="predicted"/>
<dbReference type="Pfam" id="PF10094">
    <property type="entry name" value="DUF2332"/>
    <property type="match status" value="1"/>
</dbReference>
<reference evidence="1 2" key="1">
    <citation type="submission" date="2019-11" db="EMBL/GenBank/DDBJ databases">
        <authorList>
            <person name="Yuan L."/>
        </authorList>
    </citation>
    <scope>NUCLEOTIDE SEQUENCE [LARGE SCALE GENOMIC DNA]</scope>
    <source>
        <strain evidence="1 2">TRM43335</strain>
    </source>
</reference>
<dbReference type="RefSeq" id="WP_155069332.1">
    <property type="nucleotide sequence ID" value="NZ_WIXO01000001.1"/>
</dbReference>